<feature type="compositionally biased region" description="Polar residues" evidence="2">
    <location>
        <begin position="66"/>
        <end position="80"/>
    </location>
</feature>
<feature type="compositionally biased region" description="Polar residues" evidence="2">
    <location>
        <begin position="243"/>
        <end position="269"/>
    </location>
</feature>
<feature type="compositionally biased region" description="Basic and acidic residues" evidence="2">
    <location>
        <begin position="127"/>
        <end position="144"/>
    </location>
</feature>
<evidence type="ECO:0000313" key="3">
    <source>
        <dbReference type="EMBL" id="KAK2959868.1"/>
    </source>
</evidence>
<reference evidence="3 4" key="1">
    <citation type="journal article" date="2022" name="bioRxiv">
        <title>Genomics of Preaxostyla Flagellates Illuminates Evolutionary Transitions and the Path Towards Mitochondrial Loss.</title>
        <authorList>
            <person name="Novak L.V.F."/>
            <person name="Treitli S.C."/>
            <person name="Pyrih J."/>
            <person name="Halakuc P."/>
            <person name="Pipaliya S.V."/>
            <person name="Vacek V."/>
            <person name="Brzon O."/>
            <person name="Soukal P."/>
            <person name="Eme L."/>
            <person name="Dacks J.B."/>
            <person name="Karnkowska A."/>
            <person name="Elias M."/>
            <person name="Hampl V."/>
        </authorList>
    </citation>
    <scope>NUCLEOTIDE SEQUENCE [LARGE SCALE GENOMIC DNA]</scope>
    <source>
        <strain evidence="3">NAU3</strain>
        <tissue evidence="3">Gut</tissue>
    </source>
</reference>
<comment type="caution">
    <text evidence="3">The sequence shown here is derived from an EMBL/GenBank/DDBJ whole genome shotgun (WGS) entry which is preliminary data.</text>
</comment>
<feature type="region of interest" description="Disordered" evidence="2">
    <location>
        <begin position="66"/>
        <end position="202"/>
    </location>
</feature>
<feature type="compositionally biased region" description="Polar residues" evidence="2">
    <location>
        <begin position="353"/>
        <end position="373"/>
    </location>
</feature>
<organism evidence="3 4">
    <name type="scientific">Blattamonas nauphoetae</name>
    <dbReference type="NCBI Taxonomy" id="2049346"/>
    <lineage>
        <taxon>Eukaryota</taxon>
        <taxon>Metamonada</taxon>
        <taxon>Preaxostyla</taxon>
        <taxon>Oxymonadida</taxon>
        <taxon>Blattamonas</taxon>
    </lineage>
</organism>
<feature type="compositionally biased region" description="Basic and acidic residues" evidence="2">
    <location>
        <begin position="105"/>
        <end position="117"/>
    </location>
</feature>
<dbReference type="EMBL" id="JARBJD010000026">
    <property type="protein sequence ID" value="KAK2959868.1"/>
    <property type="molecule type" value="Genomic_DNA"/>
</dbReference>
<accession>A0ABQ9Y800</accession>
<proteinExistence type="predicted"/>
<evidence type="ECO:0000256" key="2">
    <source>
        <dbReference type="SAM" id="MobiDB-lite"/>
    </source>
</evidence>
<name>A0ABQ9Y800_9EUKA</name>
<feature type="region of interest" description="Disordered" evidence="2">
    <location>
        <begin position="243"/>
        <end position="443"/>
    </location>
</feature>
<sequence length="504" mass="57657">MENIVLAVSQLLAEQHDRLSAQFKEEIAEINNEKQSLMDQVQSLKQANQEMKFRLDEQEILLKTFLRNQQQPTRKNTASAEQHEITPPTSRREMNHHLPTPQSQTDHRVENSTRKQFTETQPPMSHQDNRDTIPTRRGNRREIPEPQTISHPRFGRTSSNLNSELMDFEQSIPHPRPAKKDLRGDDNNFVEEEKKRKESEANEIRQLEEDIMAFKEGDRQHDITNHDDTSSFLSSIVNEFTEGPKTQENIPHSSQQENRENITPLNSTRTAREKAYPFSSPPPHSSTIKRSPSPPRIRPAQGAAFAPLPDDFDLSRGGQSPRRGRNFGASQNRSPNSHLKPRTTPQPSPHRPVSQQISSFDTPTQHPWSQTKQRGPMGRENDEPTTPGVQHSSPPSMRALAQSQQHQKGGHSTLPSRTSPYQKQAGSKQNHTQRQPSQQMEPKDILSAARSRLNERDYKEFLHLLKNVQEEKVSVPDAKQKCMKLVQGNDEDLLLMMQELIELA</sequence>
<keyword evidence="1" id="KW-0175">Coiled coil</keyword>
<keyword evidence="4" id="KW-1185">Reference proteome</keyword>
<evidence type="ECO:0000313" key="4">
    <source>
        <dbReference type="Proteomes" id="UP001281761"/>
    </source>
</evidence>
<dbReference type="Proteomes" id="UP001281761">
    <property type="component" value="Unassembled WGS sequence"/>
</dbReference>
<feature type="compositionally biased region" description="Polar residues" evidence="2">
    <location>
        <begin position="387"/>
        <end position="407"/>
    </location>
</feature>
<feature type="compositionally biased region" description="Polar residues" evidence="2">
    <location>
        <begin position="328"/>
        <end position="337"/>
    </location>
</feature>
<feature type="coiled-coil region" evidence="1">
    <location>
        <begin position="13"/>
        <end position="61"/>
    </location>
</feature>
<feature type="compositionally biased region" description="Polar residues" evidence="2">
    <location>
        <begin position="413"/>
        <end position="440"/>
    </location>
</feature>
<feature type="compositionally biased region" description="Basic and acidic residues" evidence="2">
    <location>
        <begin position="178"/>
        <end position="202"/>
    </location>
</feature>
<gene>
    <name evidence="3" type="ORF">BLNAU_5065</name>
</gene>
<evidence type="ECO:0000256" key="1">
    <source>
        <dbReference type="SAM" id="Coils"/>
    </source>
</evidence>
<protein>
    <submittedName>
        <fullName evidence="3">Uncharacterized protein</fullName>
    </submittedName>
</protein>